<proteinExistence type="predicted"/>
<organism evidence="2">
    <name type="scientific">Rhizophora mucronata</name>
    <name type="common">Asiatic mangrove</name>
    <dbReference type="NCBI Taxonomy" id="61149"/>
    <lineage>
        <taxon>Eukaryota</taxon>
        <taxon>Viridiplantae</taxon>
        <taxon>Streptophyta</taxon>
        <taxon>Embryophyta</taxon>
        <taxon>Tracheophyta</taxon>
        <taxon>Spermatophyta</taxon>
        <taxon>Magnoliopsida</taxon>
        <taxon>eudicotyledons</taxon>
        <taxon>Gunneridae</taxon>
        <taxon>Pentapetalae</taxon>
        <taxon>rosids</taxon>
        <taxon>fabids</taxon>
        <taxon>Malpighiales</taxon>
        <taxon>Rhizophoraceae</taxon>
        <taxon>Rhizophora</taxon>
    </lineage>
</organism>
<sequence length="30" mass="3566">MATPNLQQKQKKNMRKYKQNKGDAYRGIAR</sequence>
<dbReference type="EMBL" id="GGEC01087176">
    <property type="protein sequence ID" value="MBX67660.1"/>
    <property type="molecule type" value="Transcribed_RNA"/>
</dbReference>
<reference evidence="2" key="1">
    <citation type="submission" date="2018-02" db="EMBL/GenBank/DDBJ databases">
        <title>Rhizophora mucronata_Transcriptome.</title>
        <authorList>
            <person name="Meera S.P."/>
            <person name="Sreeshan A."/>
            <person name="Augustine A."/>
        </authorList>
    </citation>
    <scope>NUCLEOTIDE SEQUENCE</scope>
    <source>
        <tissue evidence="2">Leaf</tissue>
    </source>
</reference>
<name>A0A2P2QKY6_RHIMU</name>
<feature type="region of interest" description="Disordered" evidence="1">
    <location>
        <begin position="1"/>
        <end position="30"/>
    </location>
</feature>
<accession>A0A2P2QKY6</accession>
<evidence type="ECO:0000256" key="1">
    <source>
        <dbReference type="SAM" id="MobiDB-lite"/>
    </source>
</evidence>
<protein>
    <submittedName>
        <fullName evidence="2">Uncharacterized protein</fullName>
    </submittedName>
</protein>
<evidence type="ECO:0000313" key="2">
    <source>
        <dbReference type="EMBL" id="MBX67660.1"/>
    </source>
</evidence>
<dbReference type="AlphaFoldDB" id="A0A2P2QKY6"/>
<feature type="compositionally biased region" description="Basic residues" evidence="1">
    <location>
        <begin position="9"/>
        <end position="19"/>
    </location>
</feature>